<dbReference type="EMBL" id="CAJNOK010007583">
    <property type="protein sequence ID" value="CAF1038467.1"/>
    <property type="molecule type" value="Genomic_DNA"/>
</dbReference>
<dbReference type="Proteomes" id="UP000663829">
    <property type="component" value="Unassembled WGS sequence"/>
</dbReference>
<protein>
    <recommendedName>
        <fullName evidence="6">F-box domain-containing protein</fullName>
    </recommendedName>
</protein>
<evidence type="ECO:0000313" key="5">
    <source>
        <dbReference type="Proteomes" id="UP000663829"/>
    </source>
</evidence>
<evidence type="ECO:0000313" key="2">
    <source>
        <dbReference type="EMBL" id="CAF1038467.1"/>
    </source>
</evidence>
<evidence type="ECO:0000313" key="3">
    <source>
        <dbReference type="EMBL" id="CAF3635354.1"/>
    </source>
</evidence>
<proteinExistence type="predicted"/>
<evidence type="ECO:0000313" key="1">
    <source>
        <dbReference type="EMBL" id="CAF0847713.1"/>
    </source>
</evidence>
<reference evidence="1" key="1">
    <citation type="submission" date="2021-02" db="EMBL/GenBank/DDBJ databases">
        <authorList>
            <person name="Nowell W R."/>
        </authorList>
    </citation>
    <scope>NUCLEOTIDE SEQUENCE</scope>
</reference>
<dbReference type="EMBL" id="CAJOBA010007593">
    <property type="protein sequence ID" value="CAF3806606.1"/>
    <property type="molecule type" value="Genomic_DNA"/>
</dbReference>
<dbReference type="EMBL" id="CAJOBC010000880">
    <property type="protein sequence ID" value="CAF3635354.1"/>
    <property type="molecule type" value="Genomic_DNA"/>
</dbReference>
<gene>
    <name evidence="1" type="ORF">GPM918_LOCUS5906</name>
    <name evidence="2" type="ORF">OVA965_LOCUS16357</name>
    <name evidence="3" type="ORF">SRO942_LOCUS5906</name>
    <name evidence="4" type="ORF">TMI583_LOCUS16364</name>
</gene>
<evidence type="ECO:0008006" key="6">
    <source>
        <dbReference type="Google" id="ProtNLM"/>
    </source>
</evidence>
<comment type="caution">
    <text evidence="1">The sequence shown here is derived from an EMBL/GenBank/DDBJ whole genome shotgun (WGS) entry which is preliminary data.</text>
</comment>
<dbReference type="AlphaFoldDB" id="A0A813VX74"/>
<evidence type="ECO:0000313" key="4">
    <source>
        <dbReference type="EMBL" id="CAF3806606.1"/>
    </source>
</evidence>
<accession>A0A813VX74</accession>
<dbReference type="Proteomes" id="UP000682733">
    <property type="component" value="Unassembled WGS sequence"/>
</dbReference>
<dbReference type="EMBL" id="CAJNOQ010000880">
    <property type="protein sequence ID" value="CAF0847713.1"/>
    <property type="molecule type" value="Genomic_DNA"/>
</dbReference>
<sequence>MNRQINRLEELPSEIIIQIFQNMSFAYDLYSSFFNLNSRFNSLLNYFGWKIDLTDPNLKQTRYTYLCLQVIPTITPANVTCLKISTDNLLGCARTYFKFNQFINLTTLTLICCGDRREFLSVPFLIFSN</sequence>
<name>A0A813VX74_9BILA</name>
<dbReference type="Proteomes" id="UP000677228">
    <property type="component" value="Unassembled WGS sequence"/>
</dbReference>
<dbReference type="Proteomes" id="UP000681722">
    <property type="component" value="Unassembled WGS sequence"/>
</dbReference>
<organism evidence="1 5">
    <name type="scientific">Didymodactylos carnosus</name>
    <dbReference type="NCBI Taxonomy" id="1234261"/>
    <lineage>
        <taxon>Eukaryota</taxon>
        <taxon>Metazoa</taxon>
        <taxon>Spiralia</taxon>
        <taxon>Gnathifera</taxon>
        <taxon>Rotifera</taxon>
        <taxon>Eurotatoria</taxon>
        <taxon>Bdelloidea</taxon>
        <taxon>Philodinida</taxon>
        <taxon>Philodinidae</taxon>
        <taxon>Didymodactylos</taxon>
    </lineage>
</organism>
<keyword evidence="5" id="KW-1185">Reference proteome</keyword>